<accession>A0A2S4VHG2</accession>
<dbReference type="AlphaFoldDB" id="A0A2S4VHG2"/>
<proteinExistence type="predicted"/>
<comment type="caution">
    <text evidence="2">The sequence shown here is derived from an EMBL/GenBank/DDBJ whole genome shotgun (WGS) entry which is preliminary data.</text>
</comment>
<gene>
    <name evidence="2" type="ORF">PSTT_07157</name>
</gene>
<protein>
    <submittedName>
        <fullName evidence="2">Uncharacterized protein</fullName>
    </submittedName>
</protein>
<reference evidence="2" key="1">
    <citation type="submission" date="2017-12" db="EMBL/GenBank/DDBJ databases">
        <title>Gene loss provides genomic basis for host adaptation in cereal stripe rust fungi.</title>
        <authorList>
            <person name="Xia C."/>
        </authorList>
    </citation>
    <scope>NUCLEOTIDE SEQUENCE [LARGE SCALE GENOMIC DNA]</scope>
    <source>
        <strain evidence="2">93-210</strain>
    </source>
</reference>
<sequence length="201" mass="22149">MKQTHFLPAIAAACLFHSIRVEGGHPTVSCYTSRKSEQLIASQCLRALDTIIWDQNLNLDSTSNPLVVGYAECMIKIEKPRGENPKRDHVIDIVQDVINSCPSRSAQHAAVVYESHDCRNALEMVGPDPAMVYLSPSSFTSGNCTRPMTIHHFPPLLLFLKPTYEKLAKRCNSEPGWIHISNGTSGTIDGLRLSTQGSQCS</sequence>
<name>A0A2S4VHG2_9BASI</name>
<keyword evidence="1" id="KW-0732">Signal</keyword>
<organism evidence="2 3">
    <name type="scientific">Puccinia striiformis</name>
    <dbReference type="NCBI Taxonomy" id="27350"/>
    <lineage>
        <taxon>Eukaryota</taxon>
        <taxon>Fungi</taxon>
        <taxon>Dikarya</taxon>
        <taxon>Basidiomycota</taxon>
        <taxon>Pucciniomycotina</taxon>
        <taxon>Pucciniomycetes</taxon>
        <taxon>Pucciniales</taxon>
        <taxon>Pucciniaceae</taxon>
        <taxon>Puccinia</taxon>
    </lineage>
</organism>
<keyword evidence="3" id="KW-1185">Reference proteome</keyword>
<feature type="signal peptide" evidence="1">
    <location>
        <begin position="1"/>
        <end position="23"/>
    </location>
</feature>
<dbReference type="EMBL" id="PKSL01000059">
    <property type="protein sequence ID" value="POW08984.1"/>
    <property type="molecule type" value="Genomic_DNA"/>
</dbReference>
<dbReference type="VEuPathDB" id="FungiDB:PSTT_07157"/>
<evidence type="ECO:0000313" key="3">
    <source>
        <dbReference type="Proteomes" id="UP000239156"/>
    </source>
</evidence>
<dbReference type="Proteomes" id="UP000239156">
    <property type="component" value="Unassembled WGS sequence"/>
</dbReference>
<feature type="chain" id="PRO_5015405770" evidence="1">
    <location>
        <begin position="24"/>
        <end position="201"/>
    </location>
</feature>
<dbReference type="VEuPathDB" id="FungiDB:PSHT_09857"/>
<evidence type="ECO:0000313" key="2">
    <source>
        <dbReference type="EMBL" id="POW08984.1"/>
    </source>
</evidence>
<evidence type="ECO:0000256" key="1">
    <source>
        <dbReference type="SAM" id="SignalP"/>
    </source>
</evidence>